<evidence type="ECO:0000313" key="1">
    <source>
        <dbReference type="EMBL" id="KKL88779.1"/>
    </source>
</evidence>
<name>A0A0F9FQK1_9ZZZZ</name>
<sequence>MRLDEVKSRMGSIYIELIITAAKSEEGISRKAFTIRNAEAVARKLGGEIEEDWFFSGDEYTGVPDLKAFEIAYPTVEEAQHALKILRRLARGRPSFVVNEAKLYWSDPDAPKSRLFQYRV</sequence>
<dbReference type="AlphaFoldDB" id="A0A0F9FQK1"/>
<protein>
    <submittedName>
        <fullName evidence="1">Uncharacterized protein</fullName>
    </submittedName>
</protein>
<gene>
    <name evidence="1" type="ORF">LCGC14_1921320</name>
</gene>
<dbReference type="EMBL" id="LAZR01020464">
    <property type="protein sequence ID" value="KKL88779.1"/>
    <property type="molecule type" value="Genomic_DNA"/>
</dbReference>
<comment type="caution">
    <text evidence="1">The sequence shown here is derived from an EMBL/GenBank/DDBJ whole genome shotgun (WGS) entry which is preliminary data.</text>
</comment>
<reference evidence="1" key="1">
    <citation type="journal article" date="2015" name="Nature">
        <title>Complex archaea that bridge the gap between prokaryotes and eukaryotes.</title>
        <authorList>
            <person name="Spang A."/>
            <person name="Saw J.H."/>
            <person name="Jorgensen S.L."/>
            <person name="Zaremba-Niedzwiedzka K."/>
            <person name="Martijn J."/>
            <person name="Lind A.E."/>
            <person name="van Eijk R."/>
            <person name="Schleper C."/>
            <person name="Guy L."/>
            <person name="Ettema T.J."/>
        </authorList>
    </citation>
    <scope>NUCLEOTIDE SEQUENCE</scope>
</reference>
<organism evidence="1">
    <name type="scientific">marine sediment metagenome</name>
    <dbReference type="NCBI Taxonomy" id="412755"/>
    <lineage>
        <taxon>unclassified sequences</taxon>
        <taxon>metagenomes</taxon>
        <taxon>ecological metagenomes</taxon>
    </lineage>
</organism>
<proteinExistence type="predicted"/>
<accession>A0A0F9FQK1</accession>